<organism evidence="3 4">
    <name type="scientific">Elysia marginata</name>
    <dbReference type="NCBI Taxonomy" id="1093978"/>
    <lineage>
        <taxon>Eukaryota</taxon>
        <taxon>Metazoa</taxon>
        <taxon>Spiralia</taxon>
        <taxon>Lophotrochozoa</taxon>
        <taxon>Mollusca</taxon>
        <taxon>Gastropoda</taxon>
        <taxon>Heterobranchia</taxon>
        <taxon>Euthyneura</taxon>
        <taxon>Panpulmonata</taxon>
        <taxon>Sacoglossa</taxon>
        <taxon>Placobranchoidea</taxon>
        <taxon>Plakobranchidae</taxon>
        <taxon>Elysia</taxon>
    </lineage>
</organism>
<evidence type="ECO:0000313" key="4">
    <source>
        <dbReference type="Proteomes" id="UP000762676"/>
    </source>
</evidence>
<name>A0AAV4GDL1_9GAST</name>
<accession>A0AAV4GDL1</accession>
<protein>
    <submittedName>
        <fullName evidence="3">Transcription factor 15</fullName>
    </submittedName>
</protein>
<dbReference type="Pfam" id="PF00010">
    <property type="entry name" value="HLH"/>
    <property type="match status" value="1"/>
</dbReference>
<feature type="region of interest" description="Disordered" evidence="1">
    <location>
        <begin position="182"/>
        <end position="211"/>
    </location>
</feature>
<dbReference type="Gene3D" id="4.10.280.10">
    <property type="entry name" value="Helix-loop-helix DNA-binding domain"/>
    <property type="match status" value="1"/>
</dbReference>
<proteinExistence type="predicted"/>
<dbReference type="SUPFAM" id="SSF47459">
    <property type="entry name" value="HLH, helix-loop-helix DNA-binding domain"/>
    <property type="match status" value="1"/>
</dbReference>
<dbReference type="InterPro" id="IPR011598">
    <property type="entry name" value="bHLH_dom"/>
</dbReference>
<dbReference type="EMBL" id="BMAT01001340">
    <property type="protein sequence ID" value="GFR83599.1"/>
    <property type="molecule type" value="Genomic_DNA"/>
</dbReference>
<dbReference type="Proteomes" id="UP000762676">
    <property type="component" value="Unassembled WGS sequence"/>
</dbReference>
<evidence type="ECO:0000259" key="2">
    <source>
        <dbReference type="PROSITE" id="PS50888"/>
    </source>
</evidence>
<keyword evidence="4" id="KW-1185">Reference proteome</keyword>
<dbReference type="PROSITE" id="PS50888">
    <property type="entry name" value="BHLH"/>
    <property type="match status" value="1"/>
</dbReference>
<dbReference type="AlphaFoldDB" id="A0AAV4GDL1"/>
<dbReference type="InterPro" id="IPR036638">
    <property type="entry name" value="HLH_DNA-bd_sf"/>
</dbReference>
<sequence length="240" mass="26479">MGDKATHFTTNRRRKRCNTDYTSPNVSSSNRKRLLSNRTEDISSSVKHSTIVCSQPSDCLSRSLKSDTTSVTATSKDDIDYNVAGSSRADPACSSSYTSFYAGVSSAQPDYSSFSKVIPPLIHNIPYIPGPPPLKPRRNQQRDQNSITNPEEFHHTHDMNSGSAAAMVDAIWDDSNGHRLHNHHHHHHLHHLPDSPGLGGKPRCSANARERDRTHSVNTAFLTLRTLIPTGESAFTACLL</sequence>
<evidence type="ECO:0000256" key="1">
    <source>
        <dbReference type="SAM" id="MobiDB-lite"/>
    </source>
</evidence>
<comment type="caution">
    <text evidence="3">The sequence shown here is derived from an EMBL/GenBank/DDBJ whole genome shotgun (WGS) entry which is preliminary data.</text>
</comment>
<feature type="region of interest" description="Disordered" evidence="1">
    <location>
        <begin position="1"/>
        <end position="47"/>
    </location>
</feature>
<evidence type="ECO:0000313" key="3">
    <source>
        <dbReference type="EMBL" id="GFR83599.1"/>
    </source>
</evidence>
<reference evidence="3 4" key="1">
    <citation type="journal article" date="2021" name="Elife">
        <title>Chloroplast acquisition without the gene transfer in kleptoplastic sea slugs, Plakobranchus ocellatus.</title>
        <authorList>
            <person name="Maeda T."/>
            <person name="Takahashi S."/>
            <person name="Yoshida T."/>
            <person name="Shimamura S."/>
            <person name="Takaki Y."/>
            <person name="Nagai Y."/>
            <person name="Toyoda A."/>
            <person name="Suzuki Y."/>
            <person name="Arimoto A."/>
            <person name="Ishii H."/>
            <person name="Satoh N."/>
            <person name="Nishiyama T."/>
            <person name="Hasebe M."/>
            <person name="Maruyama T."/>
            <person name="Minagawa J."/>
            <person name="Obokata J."/>
            <person name="Shigenobu S."/>
        </authorList>
    </citation>
    <scope>NUCLEOTIDE SEQUENCE [LARGE SCALE GENOMIC DNA]</scope>
</reference>
<feature type="domain" description="BHLH" evidence="2">
    <location>
        <begin position="201"/>
        <end position="240"/>
    </location>
</feature>
<dbReference type="GO" id="GO:0046983">
    <property type="term" value="F:protein dimerization activity"/>
    <property type="evidence" value="ECO:0007669"/>
    <property type="project" value="InterPro"/>
</dbReference>
<gene>
    <name evidence="3" type="ORF">ElyMa_000653100</name>
</gene>